<dbReference type="AlphaFoldDB" id="A0A8I0Q020"/>
<dbReference type="EMBL" id="PKLF01000003">
    <property type="protein sequence ID" value="MBE8611496.1"/>
    <property type="molecule type" value="Genomic_DNA"/>
</dbReference>
<protein>
    <submittedName>
        <fullName evidence="1">Uncharacterized protein</fullName>
    </submittedName>
</protein>
<reference evidence="1" key="1">
    <citation type="submission" date="2017-12" db="EMBL/GenBank/DDBJ databases">
        <title>Genome sequencing and analysis.</title>
        <authorList>
            <person name="Huang Y.-T."/>
        </authorList>
    </citation>
    <scope>NUCLEOTIDE SEQUENCE</scope>
    <source>
        <strain evidence="1">VGH116</strain>
    </source>
</reference>
<sequence length="62" mass="7001">MTFDNIQHLRKKAEKDINRAMREAKADNQPEAAALFKRAGITLLTLAQGIEDENHGNKTKTH</sequence>
<evidence type="ECO:0000313" key="1">
    <source>
        <dbReference type="EMBL" id="MBE8611496.1"/>
    </source>
</evidence>
<dbReference type="RefSeq" id="WP_193829457.1">
    <property type="nucleotide sequence ID" value="NZ_PKLF01000003.1"/>
</dbReference>
<evidence type="ECO:0000313" key="2">
    <source>
        <dbReference type="Proteomes" id="UP000650477"/>
    </source>
</evidence>
<accession>A0A8I0Q020</accession>
<name>A0A8I0Q020_MORMO</name>
<dbReference type="Proteomes" id="UP000650477">
    <property type="component" value="Unassembled WGS sequence"/>
</dbReference>
<comment type="caution">
    <text evidence="1">The sequence shown here is derived from an EMBL/GenBank/DDBJ whole genome shotgun (WGS) entry which is preliminary data.</text>
</comment>
<proteinExistence type="predicted"/>
<organism evidence="1 2">
    <name type="scientific">Morganella morganii</name>
    <name type="common">Proteus morganii</name>
    <dbReference type="NCBI Taxonomy" id="582"/>
    <lineage>
        <taxon>Bacteria</taxon>
        <taxon>Pseudomonadati</taxon>
        <taxon>Pseudomonadota</taxon>
        <taxon>Gammaproteobacteria</taxon>
        <taxon>Enterobacterales</taxon>
        <taxon>Morganellaceae</taxon>
        <taxon>Morganella</taxon>
    </lineage>
</organism>
<gene>
    <name evidence="1" type="ORF">CYG68_03585</name>
</gene>